<feature type="compositionally biased region" description="Polar residues" evidence="3">
    <location>
        <begin position="9"/>
        <end position="21"/>
    </location>
</feature>
<feature type="region of interest" description="Disordered" evidence="3">
    <location>
        <begin position="1"/>
        <end position="29"/>
    </location>
</feature>
<comment type="subcellular location">
    <subcellularLocation>
        <location evidence="1">Secreted</location>
    </subcellularLocation>
</comment>
<feature type="compositionally biased region" description="Acidic residues" evidence="3">
    <location>
        <begin position="372"/>
        <end position="399"/>
    </location>
</feature>
<dbReference type="Proteomes" id="UP001219518">
    <property type="component" value="Unassembled WGS sequence"/>
</dbReference>
<reference evidence="4" key="1">
    <citation type="submission" date="2021-07" db="EMBL/GenBank/DDBJ databases">
        <authorList>
            <person name="Catto M.A."/>
            <person name="Jacobson A."/>
            <person name="Kennedy G."/>
            <person name="Labadie P."/>
            <person name="Hunt B.G."/>
            <person name="Srinivasan R."/>
        </authorList>
    </citation>
    <scope>NUCLEOTIDE SEQUENCE</scope>
    <source>
        <strain evidence="4">PL_HMW_Pooled</strain>
        <tissue evidence="4">Head</tissue>
    </source>
</reference>
<dbReference type="AlphaFoldDB" id="A0AAE1HVM3"/>
<feature type="region of interest" description="Disordered" evidence="3">
    <location>
        <begin position="209"/>
        <end position="237"/>
    </location>
</feature>
<name>A0AAE1HVM3_9NEOP</name>
<accession>A0AAE1HVM3</accession>
<reference evidence="4" key="2">
    <citation type="journal article" date="2023" name="BMC Genomics">
        <title>Pest status, molecular evolution, and epigenetic factors derived from the genome assembly of Frankliniella fusca, a thysanopteran phytovirus vector.</title>
        <authorList>
            <person name="Catto M.A."/>
            <person name="Labadie P.E."/>
            <person name="Jacobson A.L."/>
            <person name="Kennedy G.G."/>
            <person name="Srinivasan R."/>
            <person name="Hunt B.G."/>
        </authorList>
    </citation>
    <scope>NUCLEOTIDE SEQUENCE</scope>
    <source>
        <strain evidence="4">PL_HMW_Pooled</strain>
    </source>
</reference>
<dbReference type="SUPFAM" id="SSF82895">
    <property type="entry name" value="TSP-1 type 1 repeat"/>
    <property type="match status" value="1"/>
</dbReference>
<evidence type="ECO:0000313" key="4">
    <source>
        <dbReference type="EMBL" id="KAK3927661.1"/>
    </source>
</evidence>
<dbReference type="PANTHER" id="PTHR13723">
    <property type="entry name" value="ADAMTS A DISINTEGRIN AND METALLOPROTEASE WITH THROMBOSPONDIN MOTIFS PROTEASE"/>
    <property type="match status" value="1"/>
</dbReference>
<dbReference type="Pfam" id="PF00090">
    <property type="entry name" value="TSP_1"/>
    <property type="match status" value="1"/>
</dbReference>
<keyword evidence="5" id="KW-1185">Reference proteome</keyword>
<evidence type="ECO:0000313" key="5">
    <source>
        <dbReference type="Proteomes" id="UP001219518"/>
    </source>
</evidence>
<proteinExistence type="predicted"/>
<keyword evidence="2" id="KW-0964">Secreted</keyword>
<feature type="compositionally biased region" description="Basic residues" evidence="3">
    <location>
        <begin position="356"/>
        <end position="367"/>
    </location>
</feature>
<dbReference type="SMART" id="SM00209">
    <property type="entry name" value="TSP1"/>
    <property type="match status" value="1"/>
</dbReference>
<dbReference type="GO" id="GO:0005576">
    <property type="term" value="C:extracellular region"/>
    <property type="evidence" value="ECO:0007669"/>
    <property type="project" value="UniProtKB-SubCell"/>
</dbReference>
<sequence length="440" mass="48890">MRTGRRRSPNQTAQSVLTRSASPPFPWPDDFAEWHDKVAFQTNDWAPPDRMTGQWEVEARQDDRGGEKQKEKFLRKSKRTQDLNPGSAAPRTLLCRHGYDALVTLRRAIVADEPVPVASSVRLLSLLRQPSLVATLVSTIGTVRRTGWAQVRIPIHRIASFATRTFLSMLSSVGPQADGDQEPVAGAVDVSTPAVESWTTEAVLGAAGAAANTSSSSTSGTMARMQESRRAQRLQARRQWPSSRGWSTWSDWSTCSRTCDGGASYQLRRCKSPAGCRGEAMRYKICNMQPCMDSVDFRAQQCEAWNREPRRGRFYRWTPHHDEDRPCALVCRGEPVLDTAGDAPADGDIPGDTLPRQRRRRRRGRHNRAGDRDDDDDEEEDEDDEDAGADEDGDEDEERVDAGGRPVVEVLAPKAQDGTRCRPGSLDMCINGKCQASKIP</sequence>
<dbReference type="InterPro" id="IPR000884">
    <property type="entry name" value="TSP1_rpt"/>
</dbReference>
<feature type="region of interest" description="Disordered" evidence="3">
    <location>
        <begin position="338"/>
        <end position="425"/>
    </location>
</feature>
<dbReference type="InterPro" id="IPR050439">
    <property type="entry name" value="ADAMTS_ADAMTS-like"/>
</dbReference>
<dbReference type="InterPro" id="IPR036383">
    <property type="entry name" value="TSP1_rpt_sf"/>
</dbReference>
<gene>
    <name evidence="4" type="ORF">KUF71_015946</name>
</gene>
<organism evidence="4 5">
    <name type="scientific">Frankliniella fusca</name>
    <dbReference type="NCBI Taxonomy" id="407009"/>
    <lineage>
        <taxon>Eukaryota</taxon>
        <taxon>Metazoa</taxon>
        <taxon>Ecdysozoa</taxon>
        <taxon>Arthropoda</taxon>
        <taxon>Hexapoda</taxon>
        <taxon>Insecta</taxon>
        <taxon>Pterygota</taxon>
        <taxon>Neoptera</taxon>
        <taxon>Paraneoptera</taxon>
        <taxon>Thysanoptera</taxon>
        <taxon>Terebrantia</taxon>
        <taxon>Thripoidea</taxon>
        <taxon>Thripidae</taxon>
        <taxon>Frankliniella</taxon>
    </lineage>
</organism>
<evidence type="ECO:0000256" key="2">
    <source>
        <dbReference type="ARBA" id="ARBA00022525"/>
    </source>
</evidence>
<protein>
    <submittedName>
        <fullName evidence="4">ADAMTS-like protein 3</fullName>
    </submittedName>
</protein>
<feature type="compositionally biased region" description="Basic and acidic residues" evidence="3">
    <location>
        <begin position="57"/>
        <end position="74"/>
    </location>
</feature>
<comment type="caution">
    <text evidence="4">The sequence shown here is derived from an EMBL/GenBank/DDBJ whole genome shotgun (WGS) entry which is preliminary data.</text>
</comment>
<dbReference type="EMBL" id="JAHWGI010001300">
    <property type="protein sequence ID" value="KAK3927661.1"/>
    <property type="molecule type" value="Genomic_DNA"/>
</dbReference>
<feature type="region of interest" description="Disordered" evidence="3">
    <location>
        <begin position="43"/>
        <end position="90"/>
    </location>
</feature>
<feature type="compositionally biased region" description="Low complexity" evidence="3">
    <location>
        <begin position="209"/>
        <end position="221"/>
    </location>
</feature>
<evidence type="ECO:0000256" key="3">
    <source>
        <dbReference type="SAM" id="MobiDB-lite"/>
    </source>
</evidence>
<dbReference type="Gene3D" id="2.20.100.10">
    <property type="entry name" value="Thrombospondin type-1 (TSP1) repeat"/>
    <property type="match status" value="1"/>
</dbReference>
<dbReference type="PROSITE" id="PS50092">
    <property type="entry name" value="TSP1"/>
    <property type="match status" value="1"/>
</dbReference>
<feature type="compositionally biased region" description="Low complexity" evidence="3">
    <location>
        <begin position="338"/>
        <end position="353"/>
    </location>
</feature>
<dbReference type="PANTHER" id="PTHR13723:SF313">
    <property type="entry name" value="PEPTIDASE M12B DOMAIN-CONTAINING PROTEIN"/>
    <property type="match status" value="1"/>
</dbReference>
<dbReference type="GO" id="GO:0031012">
    <property type="term" value="C:extracellular matrix"/>
    <property type="evidence" value="ECO:0007669"/>
    <property type="project" value="TreeGrafter"/>
</dbReference>
<evidence type="ECO:0000256" key="1">
    <source>
        <dbReference type="ARBA" id="ARBA00004613"/>
    </source>
</evidence>